<name>A0A656QS43_9BURK</name>
<protein>
    <recommendedName>
        <fullName evidence="3">Plasmid stabilization protein ParE</fullName>
    </recommendedName>
</protein>
<proteinExistence type="predicted"/>
<dbReference type="EMBL" id="JFHD01000005">
    <property type="protein sequence ID" value="KDR31679.1"/>
    <property type="molecule type" value="Genomic_DNA"/>
</dbReference>
<evidence type="ECO:0000313" key="2">
    <source>
        <dbReference type="Proteomes" id="UP000027451"/>
    </source>
</evidence>
<accession>A0A656QS43</accession>
<sequence length="134" mass="15764">MNDERKRTTIRISSEFNARLTDIERYWNRVDRPEIFLRLVEAIEKKVVPVLRRFPALGRRLLNSKPDTVDALLTIEEIVDVTKSGAPHQGELHEHLFDDYVLLYLLSGDTITFLSLRHMKETSSEFRDLWGPER</sequence>
<evidence type="ECO:0008006" key="3">
    <source>
        <dbReference type="Google" id="ProtNLM"/>
    </source>
</evidence>
<dbReference type="Gene3D" id="3.30.2310.20">
    <property type="entry name" value="RelE-like"/>
    <property type="match status" value="1"/>
</dbReference>
<evidence type="ECO:0000313" key="1">
    <source>
        <dbReference type="EMBL" id="KDR31679.1"/>
    </source>
</evidence>
<dbReference type="AlphaFoldDB" id="A0A656QS43"/>
<keyword evidence="2" id="KW-1185">Reference proteome</keyword>
<comment type="caution">
    <text evidence="1">The sequence shown here is derived from an EMBL/GenBank/DDBJ whole genome shotgun (WGS) entry which is preliminary data.</text>
</comment>
<dbReference type="InterPro" id="IPR035093">
    <property type="entry name" value="RelE/ParE_toxin_dom_sf"/>
</dbReference>
<reference evidence="1 2" key="1">
    <citation type="submission" date="2014-03" db="EMBL/GenBank/DDBJ databases">
        <title>Draft Genome Sequences of Four Burkholderia Strains.</title>
        <authorList>
            <person name="Liu X.Y."/>
            <person name="Li C.X."/>
            <person name="Xu J.H."/>
        </authorList>
    </citation>
    <scope>NUCLEOTIDE SEQUENCE [LARGE SCALE GENOMIC DNA]</scope>
    <source>
        <strain evidence="1 2">OP-1</strain>
    </source>
</reference>
<organism evidence="1 2">
    <name type="scientific">Caballeronia zhejiangensis</name>
    <dbReference type="NCBI Taxonomy" id="871203"/>
    <lineage>
        <taxon>Bacteria</taxon>
        <taxon>Pseudomonadati</taxon>
        <taxon>Pseudomonadota</taxon>
        <taxon>Betaproteobacteria</taxon>
        <taxon>Burkholderiales</taxon>
        <taxon>Burkholderiaceae</taxon>
        <taxon>Caballeronia</taxon>
    </lineage>
</organism>
<dbReference type="RefSeq" id="WP_034471421.1">
    <property type="nucleotide sequence ID" value="NZ_JFHD01000005.1"/>
</dbReference>
<dbReference type="Proteomes" id="UP000027451">
    <property type="component" value="Unassembled WGS sequence"/>
</dbReference>
<gene>
    <name evidence="1" type="ORF">BG60_29840</name>
</gene>